<evidence type="ECO:0000313" key="2">
    <source>
        <dbReference type="Proteomes" id="UP000576209"/>
    </source>
</evidence>
<dbReference type="EMBL" id="JACIFF010000004">
    <property type="protein sequence ID" value="MBB4079283.1"/>
    <property type="molecule type" value="Genomic_DNA"/>
</dbReference>
<keyword evidence="2" id="KW-1185">Reference proteome</keyword>
<name>A0A840E5P6_9BACT</name>
<organism evidence="1 2">
    <name type="scientific">Neolewinella aquimaris</name>
    <dbReference type="NCBI Taxonomy" id="1835722"/>
    <lineage>
        <taxon>Bacteria</taxon>
        <taxon>Pseudomonadati</taxon>
        <taxon>Bacteroidota</taxon>
        <taxon>Saprospiria</taxon>
        <taxon>Saprospirales</taxon>
        <taxon>Lewinellaceae</taxon>
        <taxon>Neolewinella</taxon>
    </lineage>
</organism>
<sequence length="49" mass="5264">MVLIDHKPLATINLLALGTICQKGGGGMTTKSQHPSPNKPYGHLRFSAY</sequence>
<proteinExistence type="predicted"/>
<evidence type="ECO:0000313" key="1">
    <source>
        <dbReference type="EMBL" id="MBB4079283.1"/>
    </source>
</evidence>
<accession>A0A840E5P6</accession>
<protein>
    <submittedName>
        <fullName evidence="1">Uncharacterized protein</fullName>
    </submittedName>
</protein>
<dbReference type="AlphaFoldDB" id="A0A840E5P6"/>
<reference evidence="1 2" key="1">
    <citation type="submission" date="2020-08" db="EMBL/GenBank/DDBJ databases">
        <title>Genomic Encyclopedia of Type Strains, Phase IV (KMG-IV): sequencing the most valuable type-strain genomes for metagenomic binning, comparative biology and taxonomic classification.</title>
        <authorList>
            <person name="Goeker M."/>
        </authorList>
    </citation>
    <scope>NUCLEOTIDE SEQUENCE [LARGE SCALE GENOMIC DNA]</scope>
    <source>
        <strain evidence="1 2">DSM 105137</strain>
    </source>
</reference>
<dbReference type="Proteomes" id="UP000576209">
    <property type="component" value="Unassembled WGS sequence"/>
</dbReference>
<gene>
    <name evidence="1" type="ORF">GGR28_001903</name>
</gene>
<comment type="caution">
    <text evidence="1">The sequence shown here is derived from an EMBL/GenBank/DDBJ whole genome shotgun (WGS) entry which is preliminary data.</text>
</comment>